<evidence type="ECO:0000313" key="2">
    <source>
        <dbReference type="Proteomes" id="UP000474175"/>
    </source>
</evidence>
<dbReference type="Proteomes" id="UP000474175">
    <property type="component" value="Unassembled WGS sequence"/>
</dbReference>
<dbReference type="EMBL" id="JAAFZH010000015">
    <property type="protein sequence ID" value="NDU98181.1"/>
    <property type="molecule type" value="Genomic_DNA"/>
</dbReference>
<dbReference type="PROSITE" id="PS51257">
    <property type="entry name" value="PROKAR_LIPOPROTEIN"/>
    <property type="match status" value="1"/>
</dbReference>
<evidence type="ECO:0000313" key="1">
    <source>
        <dbReference type="EMBL" id="NDU98181.1"/>
    </source>
</evidence>
<keyword evidence="2" id="KW-1185">Reference proteome</keyword>
<comment type="caution">
    <text evidence="1">The sequence shown here is derived from an EMBL/GenBank/DDBJ whole genome shotgun (WGS) entry which is preliminary data.</text>
</comment>
<protein>
    <submittedName>
        <fullName evidence="1">Uncharacterized protein</fullName>
    </submittedName>
</protein>
<organism evidence="1 2">
    <name type="scientific">Spirosoma terrae</name>
    <dbReference type="NCBI Taxonomy" id="1968276"/>
    <lineage>
        <taxon>Bacteria</taxon>
        <taxon>Pseudomonadati</taxon>
        <taxon>Bacteroidota</taxon>
        <taxon>Cytophagia</taxon>
        <taxon>Cytophagales</taxon>
        <taxon>Cytophagaceae</taxon>
        <taxon>Spirosoma</taxon>
    </lineage>
</organism>
<reference evidence="1 2" key="1">
    <citation type="submission" date="2020-02" db="EMBL/GenBank/DDBJ databases">
        <title>Draft genome sequence of two Spirosoma agri KCTC 52727 and Spirosoma terrae KCTC 52035.</title>
        <authorList>
            <person name="Rojas J."/>
            <person name="Ambika Manirajan B."/>
            <person name="Suarez C."/>
            <person name="Ratering S."/>
            <person name="Schnell S."/>
        </authorList>
    </citation>
    <scope>NUCLEOTIDE SEQUENCE [LARGE SCALE GENOMIC DNA]</scope>
    <source>
        <strain evidence="1 2">KCTC 52035</strain>
    </source>
</reference>
<dbReference type="RefSeq" id="WP_163954315.1">
    <property type="nucleotide sequence ID" value="NZ_JAAFZH010000015.1"/>
</dbReference>
<gene>
    <name evidence="1" type="ORF">GK108_25075</name>
</gene>
<sequence>MRYLPAITVFFLLGGCQWIQPKEVAATVFKYRYMLACTCCGGLEVRIGSDKYRTKEGPPPFATDTVPVMVDSLPVWIRYRDDDNECGRIMRNMIVITSMRLR</sequence>
<name>A0A6L9LG78_9BACT</name>
<accession>A0A6L9LG78</accession>
<dbReference type="AlphaFoldDB" id="A0A6L9LG78"/>
<proteinExistence type="predicted"/>